<dbReference type="InterPro" id="IPR027417">
    <property type="entry name" value="P-loop_NTPase"/>
</dbReference>
<evidence type="ECO:0000259" key="3">
    <source>
        <dbReference type="Pfam" id="PF00685"/>
    </source>
</evidence>
<sequence length="231" mass="27753">MQGNVQYMFDTKAIKRIFEFDSDAKLICVLRNPVDRAISAHKYFSKLKIETLTLSEAIKTENERSKESLQAYFDFTYKAHGLYAKQLKEIFSIFNRDKVLILLYDNLKQYPEECMKEVFNFLEIDEGFTPDYHVLNATGKVKYQFLQNLFFSKSKFRKYLVDNLVDPILPLHKRTKIRWAFNEWNTKKEDLNDDSKDDSFFNERQELKDYFFNEIEELEKLLNINLNAWKH</sequence>
<dbReference type="PATRIC" id="fig|1137281.3.peg.457"/>
<dbReference type="Proteomes" id="UP000012024">
    <property type="component" value="Unassembled WGS sequence"/>
</dbReference>
<comment type="caution">
    <text evidence="4">The sequence shown here is derived from an EMBL/GenBank/DDBJ whole genome shotgun (WGS) entry which is preliminary data.</text>
</comment>
<dbReference type="EMBL" id="ANLA01000004">
    <property type="protein sequence ID" value="EMQ95968.1"/>
    <property type="molecule type" value="Genomic_DNA"/>
</dbReference>
<dbReference type="eggNOG" id="COG2226">
    <property type="taxonomic scope" value="Bacteria"/>
</dbReference>
<accession>M7NBU1</accession>
<dbReference type="Gene3D" id="3.40.50.300">
    <property type="entry name" value="P-loop containing nucleotide triphosphate hydrolases"/>
    <property type="match status" value="1"/>
</dbReference>
<dbReference type="PANTHER" id="PTHR10605">
    <property type="entry name" value="HEPARAN SULFATE SULFOTRANSFERASE"/>
    <property type="match status" value="1"/>
</dbReference>
<dbReference type="GO" id="GO:0008146">
    <property type="term" value="F:sulfotransferase activity"/>
    <property type="evidence" value="ECO:0007669"/>
    <property type="project" value="InterPro"/>
</dbReference>
<dbReference type="InterPro" id="IPR000863">
    <property type="entry name" value="Sulfotransferase_dom"/>
</dbReference>
<keyword evidence="2" id="KW-0325">Glycoprotein</keyword>
<evidence type="ECO:0000313" key="4">
    <source>
        <dbReference type="EMBL" id="EMQ95968.1"/>
    </source>
</evidence>
<evidence type="ECO:0000256" key="1">
    <source>
        <dbReference type="ARBA" id="ARBA00022679"/>
    </source>
</evidence>
<dbReference type="Pfam" id="PF00685">
    <property type="entry name" value="Sulfotransfer_1"/>
    <property type="match status" value="1"/>
</dbReference>
<gene>
    <name evidence="4" type="ORF">D778_01858</name>
</gene>
<feature type="domain" description="Sulfotransferase" evidence="3">
    <location>
        <begin position="20"/>
        <end position="125"/>
    </location>
</feature>
<evidence type="ECO:0000256" key="2">
    <source>
        <dbReference type="ARBA" id="ARBA00023180"/>
    </source>
</evidence>
<dbReference type="SUPFAM" id="SSF52540">
    <property type="entry name" value="P-loop containing nucleoside triphosphate hydrolases"/>
    <property type="match status" value="1"/>
</dbReference>
<keyword evidence="1 4" id="KW-0808">Transferase</keyword>
<organism evidence="4 5">
    <name type="scientific">Xanthomarina gelatinilytica</name>
    <dbReference type="NCBI Taxonomy" id="1137281"/>
    <lineage>
        <taxon>Bacteria</taxon>
        <taxon>Pseudomonadati</taxon>
        <taxon>Bacteroidota</taxon>
        <taxon>Flavobacteriia</taxon>
        <taxon>Flavobacteriales</taxon>
        <taxon>Flavobacteriaceae</taxon>
        <taxon>Xanthomarina</taxon>
    </lineage>
</organism>
<protein>
    <submittedName>
        <fullName evidence="4">Sulfotransferase</fullName>
    </submittedName>
</protein>
<proteinExistence type="predicted"/>
<dbReference type="PANTHER" id="PTHR10605:SF56">
    <property type="entry name" value="BIFUNCTIONAL HEPARAN SULFATE N-DEACETYLASE_N-SULFOTRANSFERASE"/>
    <property type="match status" value="1"/>
</dbReference>
<dbReference type="InterPro" id="IPR037359">
    <property type="entry name" value="NST/OST"/>
</dbReference>
<keyword evidence="5" id="KW-1185">Reference proteome</keyword>
<name>M7NBU1_9FLAO</name>
<dbReference type="AlphaFoldDB" id="M7NBU1"/>
<reference evidence="4 5" key="1">
    <citation type="submission" date="2012-12" db="EMBL/GenBank/DDBJ databases">
        <title>Genome assembly of Formosa sp. AK20.</title>
        <authorList>
            <person name="Kumar R."/>
            <person name="Khatri I."/>
            <person name="Vaidya B."/>
            <person name="Subramanian S."/>
            <person name="Pinnaka A."/>
        </authorList>
    </citation>
    <scope>NUCLEOTIDE SEQUENCE [LARGE SCALE GENOMIC DNA]</scope>
    <source>
        <strain evidence="4 5">AK20</strain>
    </source>
</reference>
<evidence type="ECO:0000313" key="5">
    <source>
        <dbReference type="Proteomes" id="UP000012024"/>
    </source>
</evidence>